<gene>
    <name evidence="1" type="ORF">AWC05_18150</name>
</gene>
<dbReference type="SUPFAM" id="SSF52799">
    <property type="entry name" value="(Phosphotyrosine protein) phosphatases II"/>
    <property type="match status" value="1"/>
</dbReference>
<proteinExistence type="predicted"/>
<evidence type="ECO:0008006" key="3">
    <source>
        <dbReference type="Google" id="ProtNLM"/>
    </source>
</evidence>
<dbReference type="Gene3D" id="3.90.190.10">
    <property type="entry name" value="Protein tyrosine phosphatase superfamily"/>
    <property type="match status" value="1"/>
</dbReference>
<name>A0A1X1UCK5_MYCFL</name>
<dbReference type="InterPro" id="IPR029021">
    <property type="entry name" value="Prot-tyrosine_phosphatase-like"/>
</dbReference>
<accession>A0A1X1UCK5</accession>
<comment type="caution">
    <text evidence="1">The sequence shown here is derived from an EMBL/GenBank/DDBJ whole genome shotgun (WGS) entry which is preliminary data.</text>
</comment>
<evidence type="ECO:0000313" key="1">
    <source>
        <dbReference type="EMBL" id="ORV54516.1"/>
    </source>
</evidence>
<dbReference type="GO" id="GO:0004721">
    <property type="term" value="F:phosphoprotein phosphatase activity"/>
    <property type="evidence" value="ECO:0007669"/>
    <property type="project" value="InterPro"/>
</dbReference>
<keyword evidence="2" id="KW-1185">Reference proteome</keyword>
<dbReference type="Pfam" id="PF13350">
    <property type="entry name" value="Y_phosphatase3"/>
    <property type="match status" value="1"/>
</dbReference>
<organism evidence="1 2">
    <name type="scientific">Mycobacterium florentinum</name>
    <dbReference type="NCBI Taxonomy" id="292462"/>
    <lineage>
        <taxon>Bacteria</taxon>
        <taxon>Bacillati</taxon>
        <taxon>Actinomycetota</taxon>
        <taxon>Actinomycetes</taxon>
        <taxon>Mycobacteriales</taxon>
        <taxon>Mycobacteriaceae</taxon>
        <taxon>Mycobacterium</taxon>
        <taxon>Mycobacterium simiae complex</taxon>
    </lineage>
</organism>
<dbReference type="EMBL" id="LQOV01000008">
    <property type="protein sequence ID" value="ORV54516.1"/>
    <property type="molecule type" value="Genomic_DNA"/>
</dbReference>
<protein>
    <recommendedName>
        <fullName evidence="3">Tyrosine specific protein phosphatases domain-containing protein</fullName>
    </recommendedName>
</protein>
<dbReference type="Proteomes" id="UP000193010">
    <property type="component" value="Unassembled WGS sequence"/>
</dbReference>
<evidence type="ECO:0000313" key="2">
    <source>
        <dbReference type="Proteomes" id="UP000193010"/>
    </source>
</evidence>
<dbReference type="InterPro" id="IPR026893">
    <property type="entry name" value="Tyr/Ser_Pase_IphP-type"/>
</dbReference>
<dbReference type="STRING" id="292462.AWC05_18150"/>
<sequence length="184" mass="19594">MQGFASQRSIMYGNIPIRVATVGQLASVPSSVEGARAFMERVYRQLVETHGPQLAAAISALDSPSPIGVGCAAGKDRTGVLIALLHETLGVPREVALAEYLRCAPDPALVGDRLVRLMPAGYRVTPGFRCILEPRPDALLAALTWIDDTHDGVEGYLTTVGVAPATIKRLRRTMVRPPDAPQAG</sequence>
<reference evidence="1 2" key="1">
    <citation type="submission" date="2016-01" db="EMBL/GenBank/DDBJ databases">
        <title>The new phylogeny of the genus Mycobacterium.</title>
        <authorList>
            <person name="Tarcisio F."/>
            <person name="Conor M."/>
            <person name="Antonella G."/>
            <person name="Elisabetta G."/>
            <person name="Giulia F.S."/>
            <person name="Sara T."/>
            <person name="Anna F."/>
            <person name="Clotilde B."/>
            <person name="Roberto B."/>
            <person name="Veronica D.S."/>
            <person name="Fabio R."/>
            <person name="Monica P."/>
            <person name="Olivier J."/>
            <person name="Enrico T."/>
            <person name="Nicola S."/>
        </authorList>
    </citation>
    <scope>NUCLEOTIDE SEQUENCE [LARGE SCALE GENOMIC DNA]</scope>
    <source>
        <strain evidence="1 2">DSM 44852</strain>
    </source>
</reference>
<dbReference type="AlphaFoldDB" id="A0A1X1UCK5"/>